<feature type="repeat" description="WD" evidence="1">
    <location>
        <begin position="526"/>
        <end position="568"/>
    </location>
</feature>
<feature type="compositionally biased region" description="Basic and acidic residues" evidence="2">
    <location>
        <begin position="154"/>
        <end position="163"/>
    </location>
</feature>
<dbReference type="SMART" id="SM00256">
    <property type="entry name" value="FBOX"/>
    <property type="match status" value="1"/>
</dbReference>
<evidence type="ECO:0000256" key="2">
    <source>
        <dbReference type="SAM" id="MobiDB-lite"/>
    </source>
</evidence>
<dbReference type="PANTHER" id="PTHR19855">
    <property type="entry name" value="WD40 REPEAT PROTEIN 12, 37"/>
    <property type="match status" value="1"/>
</dbReference>
<feature type="compositionally biased region" description="Basic and acidic residues" evidence="2">
    <location>
        <begin position="44"/>
        <end position="56"/>
    </location>
</feature>
<evidence type="ECO:0000256" key="1">
    <source>
        <dbReference type="PROSITE-ProRule" id="PRU00221"/>
    </source>
</evidence>
<dbReference type="PANTHER" id="PTHR19855:SF16">
    <property type="entry name" value="F-BOX AND WD REPEAT DOMAIN CONTAINING 8"/>
    <property type="match status" value="1"/>
</dbReference>
<feature type="compositionally biased region" description="Basic and acidic residues" evidence="2">
    <location>
        <begin position="117"/>
        <end position="126"/>
    </location>
</feature>
<protein>
    <recommendedName>
        <fullName evidence="3">F-box domain-containing protein</fullName>
    </recommendedName>
</protein>
<dbReference type="EMBL" id="JBAMIC010004070">
    <property type="protein sequence ID" value="KAK7087459.1"/>
    <property type="molecule type" value="Genomic_DNA"/>
</dbReference>
<evidence type="ECO:0000259" key="3">
    <source>
        <dbReference type="PROSITE" id="PS50181"/>
    </source>
</evidence>
<dbReference type="PROSITE" id="PS50181">
    <property type="entry name" value="FBOX"/>
    <property type="match status" value="1"/>
</dbReference>
<dbReference type="Gene3D" id="2.130.10.10">
    <property type="entry name" value="YVTN repeat-like/Quinoprotein amine dehydrogenase"/>
    <property type="match status" value="2"/>
</dbReference>
<dbReference type="PROSITE" id="PS50082">
    <property type="entry name" value="WD_REPEATS_2"/>
    <property type="match status" value="1"/>
</dbReference>
<dbReference type="SUPFAM" id="SSF81383">
    <property type="entry name" value="F-box domain"/>
    <property type="match status" value="1"/>
</dbReference>
<dbReference type="InterPro" id="IPR015943">
    <property type="entry name" value="WD40/YVTN_repeat-like_dom_sf"/>
</dbReference>
<feature type="region of interest" description="Disordered" evidence="2">
    <location>
        <begin position="17"/>
        <end position="58"/>
    </location>
</feature>
<dbReference type="InterPro" id="IPR001680">
    <property type="entry name" value="WD40_rpt"/>
</dbReference>
<dbReference type="Gene3D" id="1.20.1280.50">
    <property type="match status" value="1"/>
</dbReference>
<feature type="domain" description="F-box" evidence="3">
    <location>
        <begin position="187"/>
        <end position="233"/>
    </location>
</feature>
<dbReference type="InterPro" id="IPR036322">
    <property type="entry name" value="WD40_repeat_dom_sf"/>
</dbReference>
<dbReference type="AlphaFoldDB" id="A0AAN9AIJ1"/>
<dbReference type="InterPro" id="IPR001810">
    <property type="entry name" value="F-box_dom"/>
</dbReference>
<keyword evidence="1" id="KW-0853">WD repeat</keyword>
<sequence>MEDDLVKFRRKWLNELQDNPDTSSDKDTVGDKLQRSNVVPDQANLEKGDDRFHDDAGPVLPAQDQPFEYNANQLQAQQILDQQVDLSATYYPFRILTTLLSRAATEEGPKRVKRRRSGVDLSDKKTGSVTPKRTYFSANDETRGEGNNLPKKTKKEDVAPRELQEKKEGKDYLDLFIADLDEINEIPFFDISVPREVAVKIFWHLDVVDLCRCAQVSKSWCSLAEDELLWCHICHKLGFEKDTLTIQYNNWKSRVRQYSVIKHTLEHNWKNRTGKLHNLHHAKGGVLCSVHSHRSTIVAGYSNCETKMWDVLSGETCIFQPSSTALIIDESEEEGTISNEVLHVATCDKVTAATYSHGFVDVWSNEEGTEPKYTFTCEGSARQPSSLQLWENQNKVFLAISNGPFVQVHTVCNSEGHLKNKVAFDSTVKKTTWLQPTDLAASNSLTATLAIATNYTVNVMAVYDREIASSFDMLELHNIIDAPVTSIDARLDPSEVVVGFTLNTGPAQYFRVNVYDIMTKSISSTLMGHTACVLCVNVAESPPCQVVTGSRDRKVRVYDTRAAQYAMMTLIGHSAAVTTVQMDEWKVVSGDEAGFVSVWDQRMASKLWEMNNRHPVRYCHFDDRELVVAHVPYVKHHYNMFDYDTGLHQRHRGSLHVYDFLANQMTQGVPEICLSSYDEPQGYNYNITLAVPYDQV</sequence>
<accession>A0AAN9AIJ1</accession>
<dbReference type="SMART" id="SM00320">
    <property type="entry name" value="WD40"/>
    <property type="match status" value="3"/>
</dbReference>
<dbReference type="Pfam" id="PF00400">
    <property type="entry name" value="WD40"/>
    <property type="match status" value="1"/>
</dbReference>
<proteinExistence type="predicted"/>
<dbReference type="InterPro" id="IPR036047">
    <property type="entry name" value="F-box-like_dom_sf"/>
</dbReference>
<dbReference type="SUPFAM" id="SSF50978">
    <property type="entry name" value="WD40 repeat-like"/>
    <property type="match status" value="1"/>
</dbReference>
<reference evidence="4 5" key="1">
    <citation type="submission" date="2024-02" db="EMBL/GenBank/DDBJ databases">
        <title>Chromosome-scale genome assembly of the rough periwinkle Littorina saxatilis.</title>
        <authorList>
            <person name="De Jode A."/>
            <person name="Faria R."/>
            <person name="Formenti G."/>
            <person name="Sims Y."/>
            <person name="Smith T.P."/>
            <person name="Tracey A."/>
            <person name="Wood J.M.D."/>
            <person name="Zagrodzka Z.B."/>
            <person name="Johannesson K."/>
            <person name="Butlin R.K."/>
            <person name="Leder E.H."/>
        </authorList>
    </citation>
    <scope>NUCLEOTIDE SEQUENCE [LARGE SCALE GENOMIC DNA]</scope>
    <source>
        <strain evidence="4">Snail1</strain>
        <tissue evidence="4">Muscle</tissue>
    </source>
</reference>
<dbReference type="Proteomes" id="UP001374579">
    <property type="component" value="Unassembled WGS sequence"/>
</dbReference>
<dbReference type="Pfam" id="PF12937">
    <property type="entry name" value="F-box-like"/>
    <property type="match status" value="1"/>
</dbReference>
<keyword evidence="5" id="KW-1185">Reference proteome</keyword>
<organism evidence="4 5">
    <name type="scientific">Littorina saxatilis</name>
    <dbReference type="NCBI Taxonomy" id="31220"/>
    <lineage>
        <taxon>Eukaryota</taxon>
        <taxon>Metazoa</taxon>
        <taxon>Spiralia</taxon>
        <taxon>Lophotrochozoa</taxon>
        <taxon>Mollusca</taxon>
        <taxon>Gastropoda</taxon>
        <taxon>Caenogastropoda</taxon>
        <taxon>Littorinimorpha</taxon>
        <taxon>Littorinoidea</taxon>
        <taxon>Littorinidae</taxon>
        <taxon>Littorina</taxon>
    </lineage>
</organism>
<gene>
    <name evidence="4" type="ORF">V1264_021508</name>
</gene>
<dbReference type="CDD" id="cd22134">
    <property type="entry name" value="F-box_FBXW8"/>
    <property type="match status" value="1"/>
</dbReference>
<feature type="region of interest" description="Disordered" evidence="2">
    <location>
        <begin position="106"/>
        <end position="163"/>
    </location>
</feature>
<name>A0AAN9AIJ1_9CAEN</name>
<comment type="caution">
    <text evidence="4">The sequence shown here is derived from an EMBL/GenBank/DDBJ whole genome shotgun (WGS) entry which is preliminary data.</text>
</comment>
<feature type="compositionally biased region" description="Polar residues" evidence="2">
    <location>
        <begin position="127"/>
        <end position="139"/>
    </location>
</feature>
<feature type="compositionally biased region" description="Basic and acidic residues" evidence="2">
    <location>
        <begin position="23"/>
        <end position="34"/>
    </location>
</feature>
<evidence type="ECO:0000313" key="5">
    <source>
        <dbReference type="Proteomes" id="UP001374579"/>
    </source>
</evidence>
<evidence type="ECO:0000313" key="4">
    <source>
        <dbReference type="EMBL" id="KAK7087459.1"/>
    </source>
</evidence>